<sequence>MTSQSAKVLFSLDAEAVGSLKDGANFKKNPEDGKCYIIYKDKSINVLKACKNQCKHQGGLFIKDIEDLDGR</sequence>
<evidence type="ECO:0008006" key="3">
    <source>
        <dbReference type="Google" id="ProtNLM"/>
    </source>
</evidence>
<dbReference type="EMBL" id="JBIYXZ010002083">
    <property type="protein sequence ID" value="KAL3048598.1"/>
    <property type="molecule type" value="Genomic_DNA"/>
</dbReference>
<dbReference type="AlphaFoldDB" id="A0ABD2G4D2"/>
<name>A0ABD2G4D2_PAGBO</name>
<protein>
    <recommendedName>
        <fullName evidence="3">Rieske domain-containing protein</fullName>
    </recommendedName>
</protein>
<evidence type="ECO:0000313" key="2">
    <source>
        <dbReference type="Proteomes" id="UP001619887"/>
    </source>
</evidence>
<dbReference type="PANTHER" id="PTHR46522">
    <property type="entry name" value="CYTIDINE MONOPHOSPHATE-N-ACETYLNEURAMINIC ACID HYDROXYLASE"/>
    <property type="match status" value="1"/>
</dbReference>
<proteinExistence type="predicted"/>
<reference evidence="1 2" key="2">
    <citation type="journal article" date="2024" name="G3 (Bethesda)">
        <title>The genome of the cryopelagic Antarctic bald notothen, Trematomus borchgrevinki.</title>
        <authorList>
            <person name="Rayamajhi N."/>
            <person name="Rivera-Colon A.G."/>
            <person name="Minhas B.F."/>
            <person name="Cheng C.C."/>
            <person name="Catchen J.M."/>
        </authorList>
    </citation>
    <scope>NUCLEOTIDE SEQUENCE [LARGE SCALE GENOMIC DNA]</scope>
    <source>
        <strain evidence="1">AGRC-2024</strain>
    </source>
</reference>
<evidence type="ECO:0000313" key="1">
    <source>
        <dbReference type="EMBL" id="KAL3048598.1"/>
    </source>
</evidence>
<comment type="caution">
    <text evidence="1">The sequence shown here is derived from an EMBL/GenBank/DDBJ whole genome shotgun (WGS) entry which is preliminary data.</text>
</comment>
<dbReference type="Proteomes" id="UP001619887">
    <property type="component" value="Unassembled WGS sequence"/>
</dbReference>
<dbReference type="PANTHER" id="PTHR46522:SF1">
    <property type="entry name" value="INACTIVE CYTIDINE MONOPHOSPHATE-N-ACETYLNEURAMINIC ACID HYDROXYLASE"/>
    <property type="match status" value="1"/>
</dbReference>
<reference evidence="1 2" key="1">
    <citation type="journal article" date="2022" name="G3 (Bethesda)">
        <title>Evaluating Illumina-, Nanopore-, and PacBio-based genome assembly strategies with the bald notothen, Trematomus borchgrevinki.</title>
        <authorList>
            <person name="Rayamajhi N."/>
            <person name="Cheng C.C."/>
            <person name="Catchen J.M."/>
        </authorList>
    </citation>
    <scope>NUCLEOTIDE SEQUENCE [LARGE SCALE GENOMIC DNA]</scope>
    <source>
        <strain evidence="1">AGRC-2024</strain>
    </source>
</reference>
<keyword evidence="2" id="KW-1185">Reference proteome</keyword>
<gene>
    <name evidence="1" type="ORF">OYC64_007199</name>
</gene>
<accession>A0ABD2G4D2</accession>
<organism evidence="1 2">
    <name type="scientific">Pagothenia borchgrevinki</name>
    <name type="common">Bald rockcod</name>
    <name type="synonym">Trematomus borchgrevinki</name>
    <dbReference type="NCBI Taxonomy" id="8213"/>
    <lineage>
        <taxon>Eukaryota</taxon>
        <taxon>Metazoa</taxon>
        <taxon>Chordata</taxon>
        <taxon>Craniata</taxon>
        <taxon>Vertebrata</taxon>
        <taxon>Euteleostomi</taxon>
        <taxon>Actinopterygii</taxon>
        <taxon>Neopterygii</taxon>
        <taxon>Teleostei</taxon>
        <taxon>Neoteleostei</taxon>
        <taxon>Acanthomorphata</taxon>
        <taxon>Eupercaria</taxon>
        <taxon>Perciformes</taxon>
        <taxon>Notothenioidei</taxon>
        <taxon>Nototheniidae</taxon>
        <taxon>Pagothenia</taxon>
    </lineage>
</organism>
<dbReference type="InterPro" id="IPR027033">
    <property type="entry name" value="Cnh"/>
</dbReference>